<accession>A0A3N6P639</accession>
<comment type="caution">
    <text evidence="1">The sequence shown here is derived from an EMBL/GenBank/DDBJ whole genome shotgun (WGS) entry which is preliminary data.</text>
</comment>
<dbReference type="AlphaFoldDB" id="A0A3N6P639"/>
<organism evidence="1 2">
    <name type="scientific">Natrarchaeobius chitinivorans</name>
    <dbReference type="NCBI Taxonomy" id="1679083"/>
    <lineage>
        <taxon>Archaea</taxon>
        <taxon>Methanobacteriati</taxon>
        <taxon>Methanobacteriota</taxon>
        <taxon>Stenosarchaea group</taxon>
        <taxon>Halobacteria</taxon>
        <taxon>Halobacteriales</taxon>
        <taxon>Natrialbaceae</taxon>
        <taxon>Natrarchaeobius</taxon>
    </lineage>
</organism>
<dbReference type="Proteomes" id="UP000281431">
    <property type="component" value="Unassembled WGS sequence"/>
</dbReference>
<gene>
    <name evidence="1" type="ORF">EA472_22665</name>
</gene>
<evidence type="ECO:0000313" key="2">
    <source>
        <dbReference type="Proteomes" id="UP000281431"/>
    </source>
</evidence>
<sequence>MRPSIEQLLETVAQLTNLNDRVMVDTAVTESSVTVTDGEVTDPENAAVLEKNSGSTELTVMGRSDGGGMDITIECSHDGENWFERVDLEIDNISTGDTEATGFQSGSEFIRAWSDANVGMIVLSGKGI</sequence>
<evidence type="ECO:0000313" key="1">
    <source>
        <dbReference type="EMBL" id="RQG93739.1"/>
    </source>
</evidence>
<protein>
    <submittedName>
        <fullName evidence="1">Uncharacterized protein</fullName>
    </submittedName>
</protein>
<proteinExistence type="predicted"/>
<name>A0A3N6P639_NATCH</name>
<dbReference type="EMBL" id="REFZ01000069">
    <property type="protein sequence ID" value="RQG93739.1"/>
    <property type="molecule type" value="Genomic_DNA"/>
</dbReference>
<reference evidence="1 2" key="1">
    <citation type="submission" date="2018-10" db="EMBL/GenBank/DDBJ databases">
        <title>Natrarchaeobius chitinivorans gen. nov., sp. nov., and Natrarchaeobius haloalkaliphilus sp. nov., alkaliphilic, chitin-utilizing haloarchaea from hypersaline alkaline lakes.</title>
        <authorList>
            <person name="Sorokin D.Y."/>
            <person name="Elcheninov A.G."/>
            <person name="Kostrikina N.A."/>
            <person name="Bale N.J."/>
            <person name="Sinninghe Damste J.S."/>
            <person name="Khijniak T.V."/>
            <person name="Kublanov I.V."/>
            <person name="Toshchakov S.V."/>
        </authorList>
    </citation>
    <scope>NUCLEOTIDE SEQUENCE [LARGE SCALE GENOMIC DNA]</scope>
    <source>
        <strain evidence="1 2">AArcht7</strain>
    </source>
</reference>
<keyword evidence="2" id="KW-1185">Reference proteome</keyword>